<feature type="compositionally biased region" description="Basic residues" evidence="1">
    <location>
        <begin position="49"/>
        <end position="58"/>
    </location>
</feature>
<proteinExistence type="predicted"/>
<name>A0AAV2ERE2_9ROSI</name>
<sequence length="128" mass="14536">MLDPTVAQQPAPASTSCTAIFFNSRNRGEDHTTERRPRGKNRIEPTKKPTVKKPQKIKPVKDDSVEVFHRAPQPKTEESGAALFRGKSRSPSPAINSFDISRLRFKLKDRKFIRKEGNNLEPKVQLID</sequence>
<feature type="region of interest" description="Disordered" evidence="1">
    <location>
        <begin position="1"/>
        <end position="95"/>
    </location>
</feature>
<organism evidence="2 3">
    <name type="scientific">Linum trigynum</name>
    <dbReference type="NCBI Taxonomy" id="586398"/>
    <lineage>
        <taxon>Eukaryota</taxon>
        <taxon>Viridiplantae</taxon>
        <taxon>Streptophyta</taxon>
        <taxon>Embryophyta</taxon>
        <taxon>Tracheophyta</taxon>
        <taxon>Spermatophyta</taxon>
        <taxon>Magnoliopsida</taxon>
        <taxon>eudicotyledons</taxon>
        <taxon>Gunneridae</taxon>
        <taxon>Pentapetalae</taxon>
        <taxon>rosids</taxon>
        <taxon>fabids</taxon>
        <taxon>Malpighiales</taxon>
        <taxon>Linaceae</taxon>
        <taxon>Linum</taxon>
    </lineage>
</organism>
<dbReference type="AlphaFoldDB" id="A0AAV2ERE2"/>
<protein>
    <submittedName>
        <fullName evidence="2">Uncharacterized protein</fullName>
    </submittedName>
</protein>
<dbReference type="EMBL" id="OZ034818">
    <property type="protein sequence ID" value="CAL1388288.1"/>
    <property type="molecule type" value="Genomic_DNA"/>
</dbReference>
<feature type="compositionally biased region" description="Polar residues" evidence="1">
    <location>
        <begin position="1"/>
        <end position="25"/>
    </location>
</feature>
<accession>A0AAV2ERE2</accession>
<keyword evidence="3" id="KW-1185">Reference proteome</keyword>
<gene>
    <name evidence="2" type="ORF">LTRI10_LOCUS29222</name>
</gene>
<reference evidence="2 3" key="1">
    <citation type="submission" date="2024-04" db="EMBL/GenBank/DDBJ databases">
        <authorList>
            <person name="Fracassetti M."/>
        </authorList>
    </citation>
    <scope>NUCLEOTIDE SEQUENCE [LARGE SCALE GENOMIC DNA]</scope>
</reference>
<feature type="compositionally biased region" description="Basic and acidic residues" evidence="1">
    <location>
        <begin position="59"/>
        <end position="69"/>
    </location>
</feature>
<feature type="compositionally biased region" description="Basic and acidic residues" evidence="1">
    <location>
        <begin position="26"/>
        <end position="47"/>
    </location>
</feature>
<evidence type="ECO:0000256" key="1">
    <source>
        <dbReference type="SAM" id="MobiDB-lite"/>
    </source>
</evidence>
<evidence type="ECO:0000313" key="3">
    <source>
        <dbReference type="Proteomes" id="UP001497516"/>
    </source>
</evidence>
<evidence type="ECO:0000313" key="2">
    <source>
        <dbReference type="EMBL" id="CAL1388288.1"/>
    </source>
</evidence>
<dbReference type="Proteomes" id="UP001497516">
    <property type="component" value="Chromosome 5"/>
</dbReference>